<evidence type="ECO:0000259" key="3">
    <source>
        <dbReference type="PROSITE" id="PS51746"/>
    </source>
</evidence>
<dbReference type="STRING" id="1328760.A0A165HR72"/>
<comment type="catalytic activity">
    <reaction evidence="1">
        <text>O-phospho-L-threonyl-[protein] + H2O = L-threonyl-[protein] + phosphate</text>
        <dbReference type="Rhea" id="RHEA:47004"/>
        <dbReference type="Rhea" id="RHEA-COMP:11060"/>
        <dbReference type="Rhea" id="RHEA-COMP:11605"/>
        <dbReference type="ChEBI" id="CHEBI:15377"/>
        <dbReference type="ChEBI" id="CHEBI:30013"/>
        <dbReference type="ChEBI" id="CHEBI:43474"/>
        <dbReference type="ChEBI" id="CHEBI:61977"/>
        <dbReference type="EC" id="3.1.3.16"/>
    </reaction>
</comment>
<dbReference type="InterPro" id="IPR001932">
    <property type="entry name" value="PPM-type_phosphatase-like_dom"/>
</dbReference>
<dbReference type="GO" id="GO:0004722">
    <property type="term" value="F:protein serine/threonine phosphatase activity"/>
    <property type="evidence" value="ECO:0007669"/>
    <property type="project" value="UniProtKB-EC"/>
</dbReference>
<dbReference type="RefSeq" id="XP_018189415.1">
    <property type="nucleotide sequence ID" value="XM_018336012.1"/>
</dbReference>
<accession>A0A165HR72</accession>
<dbReference type="SMART" id="SM00332">
    <property type="entry name" value="PP2Cc"/>
    <property type="match status" value="1"/>
</dbReference>
<dbReference type="EC" id="3.1.3.16" evidence="1"/>
<feature type="compositionally biased region" description="Low complexity" evidence="2">
    <location>
        <begin position="11"/>
        <end position="20"/>
    </location>
</feature>
<dbReference type="OMA" id="AYSEPQT"/>
<dbReference type="GO" id="GO:0046872">
    <property type="term" value="F:metal ion binding"/>
    <property type="evidence" value="ECO:0007669"/>
    <property type="project" value="UniProtKB-UniRule"/>
</dbReference>
<organism evidence="4 5">
    <name type="scientific">Xylona heveae (strain CBS 132557 / TC161)</name>
    <dbReference type="NCBI Taxonomy" id="1328760"/>
    <lineage>
        <taxon>Eukaryota</taxon>
        <taxon>Fungi</taxon>
        <taxon>Dikarya</taxon>
        <taxon>Ascomycota</taxon>
        <taxon>Pezizomycotina</taxon>
        <taxon>Xylonomycetes</taxon>
        <taxon>Xylonales</taxon>
        <taxon>Xylonaceae</taxon>
        <taxon>Xylona</taxon>
    </lineage>
</organism>
<evidence type="ECO:0000256" key="1">
    <source>
        <dbReference type="RuleBase" id="RU366020"/>
    </source>
</evidence>
<dbReference type="PROSITE" id="PS51746">
    <property type="entry name" value="PPM_2"/>
    <property type="match status" value="1"/>
</dbReference>
<dbReference type="SUPFAM" id="SSF81606">
    <property type="entry name" value="PP2C-like"/>
    <property type="match status" value="1"/>
</dbReference>
<keyword evidence="5" id="KW-1185">Reference proteome</keyword>
<evidence type="ECO:0000313" key="5">
    <source>
        <dbReference type="Proteomes" id="UP000076632"/>
    </source>
</evidence>
<evidence type="ECO:0000313" key="4">
    <source>
        <dbReference type="EMBL" id="KZF23860.1"/>
    </source>
</evidence>
<keyword evidence="1" id="KW-0479">Metal-binding</keyword>
<keyword evidence="1" id="KW-0904">Protein phosphatase</keyword>
<dbReference type="EMBL" id="KV407457">
    <property type="protein sequence ID" value="KZF23860.1"/>
    <property type="molecule type" value="Genomic_DNA"/>
</dbReference>
<sequence>MNPSAAFLRTKSSPRLSSLNSSKRSIYGGLFTATYHSIPTSARSPYSQARPSRQRHSAQYALSDLSWCRTCRRGLKTSPRVQSNSKFSFRVAAAYSGKDRPYHPDKNLFNYNPFNRIQSTSFDGTGGKRKKKNRPDSGQDAFFISRVGDTEGVAFGVADGVGGWTNAGIDPAEFSHAFCDYMASTAYNHKGAQGLKKLKALDLMDEGYQKTIHDKSIFGGGSTACVAVASPDGNLDVANLGDSGFIQLRLNAVHYASPPQTHAFNTPYQLSMIPPKLLAQLKLFGGSRFHDLPKDSDVTQHKIRHGDVLIFASDGVWDNVTPQDILRTVTRYMAALEAWKTGDNGTEVGADFSRLTLPGGIGKQQENNLQALIATVVTHYAKVASLNTKVDGPFAREVKIHFPHEEYHGGKIDDICVIVAIAVEEGK</sequence>
<dbReference type="CDD" id="cd00143">
    <property type="entry name" value="PP2Cc"/>
    <property type="match status" value="1"/>
</dbReference>
<dbReference type="GeneID" id="28901149"/>
<reference evidence="4 5" key="1">
    <citation type="journal article" date="2016" name="Fungal Biol.">
        <title>The genome of Xylona heveae provides a window into fungal endophytism.</title>
        <authorList>
            <person name="Gazis R."/>
            <person name="Kuo A."/>
            <person name="Riley R."/>
            <person name="LaButti K."/>
            <person name="Lipzen A."/>
            <person name="Lin J."/>
            <person name="Amirebrahimi M."/>
            <person name="Hesse C.N."/>
            <person name="Spatafora J.W."/>
            <person name="Henrissat B."/>
            <person name="Hainaut M."/>
            <person name="Grigoriev I.V."/>
            <person name="Hibbett D.S."/>
        </authorList>
    </citation>
    <scope>NUCLEOTIDE SEQUENCE [LARGE SCALE GENOMIC DNA]</scope>
    <source>
        <strain evidence="4 5">TC161</strain>
    </source>
</reference>
<dbReference type="Gene3D" id="3.60.40.10">
    <property type="entry name" value="PPM-type phosphatase domain"/>
    <property type="match status" value="1"/>
</dbReference>
<dbReference type="OrthoDB" id="60843at2759"/>
<keyword evidence="1" id="KW-0464">Manganese</keyword>
<gene>
    <name evidence="4" type="ORF">L228DRAFT_282538</name>
</gene>
<dbReference type="PANTHER" id="PTHR12320">
    <property type="entry name" value="PROTEIN PHOSPHATASE 2C"/>
    <property type="match status" value="1"/>
</dbReference>
<proteinExistence type="inferred from homology"/>
<feature type="domain" description="PPM-type phosphatase" evidence="3">
    <location>
        <begin position="119"/>
        <end position="422"/>
    </location>
</feature>
<dbReference type="InterPro" id="IPR036457">
    <property type="entry name" value="PPM-type-like_dom_sf"/>
</dbReference>
<dbReference type="InParanoid" id="A0A165HR72"/>
<name>A0A165HR72_XYLHT</name>
<protein>
    <recommendedName>
        <fullName evidence="1">Protein phosphatase</fullName>
        <ecNumber evidence="1">3.1.3.16</ecNumber>
    </recommendedName>
</protein>
<dbReference type="FunCoup" id="A0A165HR72">
    <property type="interactions" value="638"/>
</dbReference>
<dbReference type="InterPro" id="IPR039123">
    <property type="entry name" value="PPTC7"/>
</dbReference>
<feature type="region of interest" description="Disordered" evidence="2">
    <location>
        <begin position="1"/>
        <end position="20"/>
    </location>
</feature>
<dbReference type="Proteomes" id="UP000076632">
    <property type="component" value="Unassembled WGS sequence"/>
</dbReference>
<evidence type="ECO:0000256" key="2">
    <source>
        <dbReference type="SAM" id="MobiDB-lite"/>
    </source>
</evidence>
<dbReference type="PANTHER" id="PTHR12320:SF1">
    <property type="entry name" value="PROTEIN PHOSPHATASE PTC7 HOMOLOG"/>
    <property type="match status" value="1"/>
</dbReference>
<keyword evidence="1" id="KW-0378">Hydrolase</keyword>
<keyword evidence="1" id="KW-0460">Magnesium</keyword>
<comment type="catalytic activity">
    <reaction evidence="1">
        <text>O-phospho-L-seryl-[protein] + H2O = L-seryl-[protein] + phosphate</text>
        <dbReference type="Rhea" id="RHEA:20629"/>
        <dbReference type="Rhea" id="RHEA-COMP:9863"/>
        <dbReference type="Rhea" id="RHEA-COMP:11604"/>
        <dbReference type="ChEBI" id="CHEBI:15377"/>
        <dbReference type="ChEBI" id="CHEBI:29999"/>
        <dbReference type="ChEBI" id="CHEBI:43474"/>
        <dbReference type="ChEBI" id="CHEBI:83421"/>
        <dbReference type="EC" id="3.1.3.16"/>
    </reaction>
</comment>
<dbReference type="AlphaFoldDB" id="A0A165HR72"/>
<comment type="cofactor">
    <cofactor evidence="1">
        <name>Mn(2+)</name>
        <dbReference type="ChEBI" id="CHEBI:29035"/>
    </cofactor>
</comment>
<feature type="region of interest" description="Disordered" evidence="2">
    <location>
        <begin position="120"/>
        <end position="139"/>
    </location>
</feature>
<comment type="similarity">
    <text evidence="1">Belongs to the PP2C family.</text>
</comment>
<comment type="cofactor">
    <cofactor evidence="1">
        <name>Mg(2+)</name>
        <dbReference type="ChEBI" id="CHEBI:18420"/>
    </cofactor>
</comment>